<evidence type="ECO:0000256" key="3">
    <source>
        <dbReference type="ARBA" id="ARBA00022670"/>
    </source>
</evidence>
<evidence type="ECO:0000256" key="2">
    <source>
        <dbReference type="ARBA" id="ARBA00012759"/>
    </source>
</evidence>
<dbReference type="AlphaFoldDB" id="W7AH40"/>
<dbReference type="GO" id="GO:0004843">
    <property type="term" value="F:cysteine-type deubiquitinase activity"/>
    <property type="evidence" value="ECO:0007669"/>
    <property type="project" value="UniProtKB-EC"/>
</dbReference>
<feature type="active site" evidence="6">
    <location>
        <position position="190"/>
    </location>
</feature>
<dbReference type="OrthoDB" id="422700at2759"/>
<keyword evidence="5 6" id="KW-0378">Hydrolase</keyword>
<name>W7AH40_PLAVN</name>
<dbReference type="VEuPathDB" id="PlasmoDB:PVPCR_0901010"/>
<dbReference type="GO" id="GO:0006508">
    <property type="term" value="P:proteolysis"/>
    <property type="evidence" value="ECO:0007669"/>
    <property type="project" value="UniProtKB-KW"/>
</dbReference>
<dbReference type="PANTHER" id="PTHR13291:SF0">
    <property type="entry name" value="JOSEPHIN-LIKE PROTEIN"/>
    <property type="match status" value="1"/>
</dbReference>
<dbReference type="Pfam" id="PF02099">
    <property type="entry name" value="Josephin"/>
    <property type="match status" value="1"/>
</dbReference>
<dbReference type="PROSITE" id="PS50957">
    <property type="entry name" value="JOSEPHIN"/>
    <property type="match status" value="1"/>
</dbReference>
<feature type="region of interest" description="Disordered" evidence="7">
    <location>
        <begin position="58"/>
        <end position="78"/>
    </location>
</feature>
<keyword evidence="4" id="KW-0833">Ubl conjugation pathway</keyword>
<dbReference type="InterPro" id="IPR040053">
    <property type="entry name" value="JOSD1/2"/>
</dbReference>
<organism evidence="10 11">
    <name type="scientific">Plasmodium vinckei petteri</name>
    <dbReference type="NCBI Taxonomy" id="138298"/>
    <lineage>
        <taxon>Eukaryota</taxon>
        <taxon>Sar</taxon>
        <taxon>Alveolata</taxon>
        <taxon>Apicomplexa</taxon>
        <taxon>Aconoidasida</taxon>
        <taxon>Haemosporida</taxon>
        <taxon>Plasmodiidae</taxon>
        <taxon>Plasmodium</taxon>
        <taxon>Plasmodium (Vinckeia)</taxon>
    </lineage>
</organism>
<feature type="compositionally biased region" description="Low complexity" evidence="7">
    <location>
        <begin position="60"/>
        <end position="78"/>
    </location>
</feature>
<gene>
    <name evidence="9" type="ORF">PVPCR_0901010</name>
    <name evidence="10" type="ORF">YYG_01737</name>
</gene>
<reference evidence="10 11" key="1">
    <citation type="submission" date="2013-02" db="EMBL/GenBank/DDBJ databases">
        <title>The Genome Sequence of Plasmodium vinckei petteri CR.</title>
        <authorList>
            <consortium name="The Broad Institute Genome Sequencing Platform"/>
            <consortium name="The Broad Institute Genome Sequencing Center for Infectious Disease"/>
            <person name="Neafsey D."/>
            <person name="Cheeseman I."/>
            <person name="Volkman S."/>
            <person name="Adams J."/>
            <person name="Walker B."/>
            <person name="Young S.K."/>
            <person name="Zeng Q."/>
            <person name="Gargeya S."/>
            <person name="Fitzgerald M."/>
            <person name="Haas B."/>
            <person name="Abouelleil A."/>
            <person name="Alvarado L."/>
            <person name="Arachchi H.M."/>
            <person name="Berlin A.M."/>
            <person name="Chapman S.B."/>
            <person name="Dewar J."/>
            <person name="Goldberg J."/>
            <person name="Griggs A."/>
            <person name="Gujja S."/>
            <person name="Hansen M."/>
            <person name="Howarth C."/>
            <person name="Imamovic A."/>
            <person name="Larimer J."/>
            <person name="McCowan C."/>
            <person name="Murphy C."/>
            <person name="Neiman D."/>
            <person name="Pearson M."/>
            <person name="Priest M."/>
            <person name="Roberts A."/>
            <person name="Saif S."/>
            <person name="Shea T."/>
            <person name="Sisk P."/>
            <person name="Sykes S."/>
            <person name="Wortman J."/>
            <person name="Nusbaum C."/>
            <person name="Birren B."/>
        </authorList>
    </citation>
    <scope>NUCLEOTIDE SEQUENCE [LARGE SCALE GENOMIC DNA]</scope>
    <source>
        <strain evidence="10 11">CR</strain>
    </source>
</reference>
<dbReference type="PANTHER" id="PTHR13291">
    <property type="entry name" value="JOSEPHIN 1, 2"/>
    <property type="match status" value="1"/>
</dbReference>
<proteinExistence type="predicted"/>
<accession>W7AH40</accession>
<evidence type="ECO:0000256" key="5">
    <source>
        <dbReference type="ARBA" id="ARBA00022801"/>
    </source>
</evidence>
<dbReference type="Gene3D" id="3.90.70.40">
    <property type="match status" value="1"/>
</dbReference>
<keyword evidence="12" id="KW-1185">Reference proteome</keyword>
<dbReference type="eggNOG" id="ENOG502QXID">
    <property type="taxonomic scope" value="Eukaryota"/>
</dbReference>
<dbReference type="SMART" id="SM01246">
    <property type="entry name" value="Josephin"/>
    <property type="match status" value="1"/>
</dbReference>
<feature type="active site" evidence="6">
    <location>
        <position position="28"/>
    </location>
</feature>
<dbReference type="EMBL" id="LR865414">
    <property type="protein sequence ID" value="CAD2103747.1"/>
    <property type="molecule type" value="Genomic_DNA"/>
</dbReference>
<protein>
    <recommendedName>
        <fullName evidence="2">ubiquitinyl hydrolase 1</fullName>
        <ecNumber evidence="2">3.4.19.12</ecNumber>
    </recommendedName>
</protein>
<evidence type="ECO:0000256" key="4">
    <source>
        <dbReference type="ARBA" id="ARBA00022786"/>
    </source>
</evidence>
<dbReference type="GO" id="GO:0016579">
    <property type="term" value="P:protein deubiquitination"/>
    <property type="evidence" value="ECO:0007669"/>
    <property type="project" value="InterPro"/>
</dbReference>
<evidence type="ECO:0000259" key="8">
    <source>
        <dbReference type="PROSITE" id="PS50957"/>
    </source>
</evidence>
<sequence length="234" mass="27880">MCHYGIHKIETEKGPINVYFEKQSKLYCLVHTINNILQAHVYSPNDFREFENNFDYTKLNNNTPDDNNSINENKNNNKSTDLNIKDTLNFENIFSYIKRGINYFGNFNIDVLYFFVSKHNIELHWVDNKEIFKKLNQNNDCLSLFSDSVLNDQKLIAFVINLVKINFLNVYKHRHFYTIRKISGMWFVLDSSRSKPVLLPTSQEINKHLINIVKDNNFTNRDNYIIQVFKNYEK</sequence>
<dbReference type="EMBL" id="KI965397">
    <property type="protein sequence ID" value="EUD72737.1"/>
    <property type="molecule type" value="Genomic_DNA"/>
</dbReference>
<dbReference type="Proteomes" id="UP000515268">
    <property type="component" value="Chromosome PVPCR_09"/>
</dbReference>
<feature type="domain" description="Josephin" evidence="8">
    <location>
        <begin position="15"/>
        <end position="234"/>
    </location>
</feature>
<dbReference type="Proteomes" id="UP000030659">
    <property type="component" value="Unassembled WGS sequence"/>
</dbReference>
<dbReference type="EC" id="3.4.19.12" evidence="2"/>
<evidence type="ECO:0000313" key="9">
    <source>
        <dbReference type="EMBL" id="CAD2103747.1"/>
    </source>
</evidence>
<evidence type="ECO:0000313" key="10">
    <source>
        <dbReference type="EMBL" id="EUD72737.1"/>
    </source>
</evidence>
<evidence type="ECO:0000256" key="7">
    <source>
        <dbReference type="SAM" id="MobiDB-lite"/>
    </source>
</evidence>
<evidence type="ECO:0000256" key="6">
    <source>
        <dbReference type="PROSITE-ProRule" id="PRU00331"/>
    </source>
</evidence>
<reference evidence="9 12" key="2">
    <citation type="submission" date="2020-08" db="EMBL/GenBank/DDBJ databases">
        <authorList>
            <person name="Ramaprasad A."/>
        </authorList>
    </citation>
    <scope>NUCLEOTIDE SEQUENCE [LARGE SCALE GENOMIC DNA]</scope>
</reference>
<evidence type="ECO:0000313" key="11">
    <source>
        <dbReference type="Proteomes" id="UP000030659"/>
    </source>
</evidence>
<feature type="active site" evidence="6">
    <location>
        <position position="175"/>
    </location>
</feature>
<dbReference type="InterPro" id="IPR006155">
    <property type="entry name" value="Josephin"/>
</dbReference>
<evidence type="ECO:0000256" key="1">
    <source>
        <dbReference type="ARBA" id="ARBA00000707"/>
    </source>
</evidence>
<evidence type="ECO:0000313" key="12">
    <source>
        <dbReference type="Proteomes" id="UP000515268"/>
    </source>
</evidence>
<comment type="catalytic activity">
    <reaction evidence="1">
        <text>Thiol-dependent hydrolysis of ester, thioester, amide, peptide and isopeptide bonds formed by the C-terminal Gly of ubiquitin (a 76-residue protein attached to proteins as an intracellular targeting signal).</text>
        <dbReference type="EC" id="3.4.19.12"/>
    </reaction>
</comment>
<keyword evidence="3" id="KW-0645">Protease</keyword>